<proteinExistence type="predicted"/>
<sequence>MVGDVDGAHPSRQAGASVLVHAQDQHAADVVRERRDVLGKFRAALVGGAVVGALVVQVLRLGGIGVADQRDQFRLRHFVQGGPAEQGLDPG</sequence>
<evidence type="ECO:0000256" key="2">
    <source>
        <dbReference type="SAM" id="Phobius"/>
    </source>
</evidence>
<organism evidence="3 4">
    <name type="scientific">Yinghuangia aomiensis</name>
    <dbReference type="NCBI Taxonomy" id="676205"/>
    <lineage>
        <taxon>Bacteria</taxon>
        <taxon>Bacillati</taxon>
        <taxon>Actinomycetota</taxon>
        <taxon>Actinomycetes</taxon>
        <taxon>Kitasatosporales</taxon>
        <taxon>Streptomycetaceae</taxon>
        <taxon>Yinghuangia</taxon>
    </lineage>
</organism>
<protein>
    <submittedName>
        <fullName evidence="3">Uncharacterized protein</fullName>
    </submittedName>
</protein>
<keyword evidence="2" id="KW-1133">Transmembrane helix</keyword>
<accession>A0ABP9GLC3</accession>
<comment type="caution">
    <text evidence="3">The sequence shown here is derived from an EMBL/GenBank/DDBJ whole genome shotgun (WGS) entry which is preliminary data.</text>
</comment>
<keyword evidence="2" id="KW-0472">Membrane</keyword>
<evidence type="ECO:0000313" key="4">
    <source>
        <dbReference type="Proteomes" id="UP001500466"/>
    </source>
</evidence>
<dbReference type="EMBL" id="BAABHS010000001">
    <property type="protein sequence ID" value="GAA4947209.1"/>
    <property type="molecule type" value="Genomic_DNA"/>
</dbReference>
<keyword evidence="4" id="KW-1185">Reference proteome</keyword>
<dbReference type="Proteomes" id="UP001500466">
    <property type="component" value="Unassembled WGS sequence"/>
</dbReference>
<name>A0ABP9GLC3_9ACTN</name>
<reference evidence="4" key="1">
    <citation type="journal article" date="2019" name="Int. J. Syst. Evol. Microbiol.">
        <title>The Global Catalogue of Microorganisms (GCM) 10K type strain sequencing project: providing services to taxonomists for standard genome sequencing and annotation.</title>
        <authorList>
            <consortium name="The Broad Institute Genomics Platform"/>
            <consortium name="The Broad Institute Genome Sequencing Center for Infectious Disease"/>
            <person name="Wu L."/>
            <person name="Ma J."/>
        </authorList>
    </citation>
    <scope>NUCLEOTIDE SEQUENCE [LARGE SCALE GENOMIC DNA]</scope>
    <source>
        <strain evidence="4">JCM 17986</strain>
    </source>
</reference>
<feature type="region of interest" description="Disordered" evidence="1">
    <location>
        <begin position="1"/>
        <end position="20"/>
    </location>
</feature>
<feature type="transmembrane region" description="Helical" evidence="2">
    <location>
        <begin position="43"/>
        <end position="67"/>
    </location>
</feature>
<keyword evidence="2" id="KW-0812">Transmembrane</keyword>
<evidence type="ECO:0000256" key="1">
    <source>
        <dbReference type="SAM" id="MobiDB-lite"/>
    </source>
</evidence>
<gene>
    <name evidence="3" type="ORF">GCM10023205_03860</name>
</gene>
<evidence type="ECO:0000313" key="3">
    <source>
        <dbReference type="EMBL" id="GAA4947209.1"/>
    </source>
</evidence>